<gene>
    <name evidence="2" type="ORF">CR152_26820</name>
</gene>
<evidence type="ECO:0000313" key="3">
    <source>
        <dbReference type="Proteomes" id="UP000229897"/>
    </source>
</evidence>
<keyword evidence="3" id="KW-1185">Reference proteome</keyword>
<feature type="domain" description="AB hydrolase-1" evidence="1">
    <location>
        <begin position="75"/>
        <end position="168"/>
    </location>
</feature>
<dbReference type="OrthoDB" id="9767934at2"/>
<dbReference type="SUPFAM" id="SSF53474">
    <property type="entry name" value="alpha/beta-Hydrolases"/>
    <property type="match status" value="1"/>
</dbReference>
<dbReference type="RefSeq" id="WP_099880147.1">
    <property type="nucleotide sequence ID" value="NZ_CP024608.1"/>
</dbReference>
<dbReference type="PANTHER" id="PTHR36837">
    <property type="entry name" value="POLY(3-HYDROXYALKANOATE) POLYMERASE SUBUNIT PHAC"/>
    <property type="match status" value="1"/>
</dbReference>
<evidence type="ECO:0000259" key="1">
    <source>
        <dbReference type="Pfam" id="PF00561"/>
    </source>
</evidence>
<dbReference type="AlphaFoldDB" id="A0A2D2DRW7"/>
<dbReference type="PANTHER" id="PTHR36837:SF2">
    <property type="entry name" value="POLY(3-HYDROXYALKANOATE) POLYMERASE SUBUNIT PHAC"/>
    <property type="match status" value="1"/>
</dbReference>
<dbReference type="InterPro" id="IPR000073">
    <property type="entry name" value="AB_hydrolase_1"/>
</dbReference>
<dbReference type="Gene3D" id="3.40.50.1820">
    <property type="entry name" value="alpha/beta hydrolase"/>
    <property type="match status" value="1"/>
</dbReference>
<accession>A0A2D2DRW7</accession>
<name>A0A2D2DRW7_9BURK</name>
<dbReference type="Pfam" id="PF00561">
    <property type="entry name" value="Abhydrolase_1"/>
    <property type="match status" value="1"/>
</dbReference>
<proteinExistence type="predicted"/>
<organism evidence="2 3">
    <name type="scientific">Massilia violaceinigra</name>
    <dbReference type="NCBI Taxonomy" id="2045208"/>
    <lineage>
        <taxon>Bacteria</taxon>
        <taxon>Pseudomonadati</taxon>
        <taxon>Pseudomonadota</taxon>
        <taxon>Betaproteobacteria</taxon>
        <taxon>Burkholderiales</taxon>
        <taxon>Oxalobacteraceae</taxon>
        <taxon>Telluria group</taxon>
        <taxon>Massilia</taxon>
    </lineage>
</organism>
<dbReference type="InterPro" id="IPR029058">
    <property type="entry name" value="AB_hydrolase_fold"/>
</dbReference>
<dbReference type="Proteomes" id="UP000229897">
    <property type="component" value="Chromosome"/>
</dbReference>
<reference evidence="2" key="1">
    <citation type="submission" date="2017-10" db="EMBL/GenBank/DDBJ databases">
        <title>Massilia psychrophilum sp. nov., a novel purple-pigmented bacterium isolated from Tianshan glacier, Xinjiang Municipality, China.</title>
        <authorList>
            <person name="Wang H."/>
        </authorList>
    </citation>
    <scope>NUCLEOTIDE SEQUENCE [LARGE SCALE GENOMIC DNA]</scope>
    <source>
        <strain evidence="2">B2</strain>
    </source>
</reference>
<evidence type="ECO:0000313" key="2">
    <source>
        <dbReference type="EMBL" id="ATQ77717.1"/>
    </source>
</evidence>
<dbReference type="InterPro" id="IPR051321">
    <property type="entry name" value="PHA/PHB_synthase"/>
</dbReference>
<dbReference type="KEGG" id="mass:CR152_26820"/>
<sequence length="357" mass="38330">MNTSDWFEGIDRLRQRQGNAMDRLGLGARVTPSHVVASAPGLRLRCYGAGTAHCPPLLIVPAPIKRWYIWDLSPERSVVRKALAQGFGVYVIEWSAPPRTGGTLGLADYSGPMIDACVDAIARISACRRVFLCGHSLGGILAALYSAWRPERVAALALFEAPVNFNSTAPVVRRIAGTALLASVPRDRSRRIPGSVLSAIFANAAPGAFYAGPGIDFLASAVSPNHLATHLRVQRWALDELPMPRLLFDEAVALLFAQNSFMRGELVLGGVRLAPHQVTAPLLTLYRPFSSLAPPDTVLGFHGAAGSAHKVLLPYLGDVGVALQHVGPLVGDSAHLVVWPRVLDWLAQLSPVPRLVH</sequence>
<dbReference type="EMBL" id="CP024608">
    <property type="protein sequence ID" value="ATQ77717.1"/>
    <property type="molecule type" value="Genomic_DNA"/>
</dbReference>
<protein>
    <submittedName>
        <fullName evidence="2">PHA synthase subunit PhaC</fullName>
    </submittedName>
</protein>